<keyword evidence="2" id="KW-1185">Reference proteome</keyword>
<gene>
    <name evidence="1" type="ORF">NDU88_005268</name>
</gene>
<sequence length="75" mass="8296">MPPRSYRGRQSSFCAASWGRSLFRWLPRRGERQQPCMVQRLWLRANVLGAILGAILCDGCRDEGSGQRAAGVCGA</sequence>
<evidence type="ECO:0000313" key="1">
    <source>
        <dbReference type="EMBL" id="KAJ1201459.1"/>
    </source>
</evidence>
<dbReference type="Proteomes" id="UP001066276">
    <property type="component" value="Chromosome 2_1"/>
</dbReference>
<accession>A0AAV7VN21</accession>
<dbReference type="AlphaFoldDB" id="A0AAV7VN21"/>
<dbReference type="EMBL" id="JANPWB010000003">
    <property type="protein sequence ID" value="KAJ1201459.1"/>
    <property type="molecule type" value="Genomic_DNA"/>
</dbReference>
<proteinExistence type="predicted"/>
<evidence type="ECO:0000313" key="2">
    <source>
        <dbReference type="Proteomes" id="UP001066276"/>
    </source>
</evidence>
<organism evidence="1 2">
    <name type="scientific">Pleurodeles waltl</name>
    <name type="common">Iberian ribbed newt</name>
    <dbReference type="NCBI Taxonomy" id="8319"/>
    <lineage>
        <taxon>Eukaryota</taxon>
        <taxon>Metazoa</taxon>
        <taxon>Chordata</taxon>
        <taxon>Craniata</taxon>
        <taxon>Vertebrata</taxon>
        <taxon>Euteleostomi</taxon>
        <taxon>Amphibia</taxon>
        <taxon>Batrachia</taxon>
        <taxon>Caudata</taxon>
        <taxon>Salamandroidea</taxon>
        <taxon>Salamandridae</taxon>
        <taxon>Pleurodelinae</taxon>
        <taxon>Pleurodeles</taxon>
    </lineage>
</organism>
<comment type="caution">
    <text evidence="1">The sequence shown here is derived from an EMBL/GenBank/DDBJ whole genome shotgun (WGS) entry which is preliminary data.</text>
</comment>
<reference evidence="1" key="1">
    <citation type="journal article" date="2022" name="bioRxiv">
        <title>Sequencing and chromosome-scale assembly of the giantPleurodeles waltlgenome.</title>
        <authorList>
            <person name="Brown T."/>
            <person name="Elewa A."/>
            <person name="Iarovenko S."/>
            <person name="Subramanian E."/>
            <person name="Araus A.J."/>
            <person name="Petzold A."/>
            <person name="Susuki M."/>
            <person name="Suzuki K.-i.T."/>
            <person name="Hayashi T."/>
            <person name="Toyoda A."/>
            <person name="Oliveira C."/>
            <person name="Osipova E."/>
            <person name="Leigh N.D."/>
            <person name="Simon A."/>
            <person name="Yun M.H."/>
        </authorList>
    </citation>
    <scope>NUCLEOTIDE SEQUENCE</scope>
    <source>
        <strain evidence="1">20211129_DDA</strain>
        <tissue evidence="1">Liver</tissue>
    </source>
</reference>
<protein>
    <submittedName>
        <fullName evidence="1">Uncharacterized protein</fullName>
    </submittedName>
</protein>
<name>A0AAV7VN21_PLEWA</name>